<dbReference type="InterPro" id="IPR027417">
    <property type="entry name" value="P-loop_NTPase"/>
</dbReference>
<dbReference type="Proteomes" id="UP000078397">
    <property type="component" value="Unassembled WGS sequence"/>
</dbReference>
<dbReference type="Gene3D" id="3.40.50.300">
    <property type="entry name" value="P-loop containing nucleotide triphosphate hydrolases"/>
    <property type="match status" value="1"/>
</dbReference>
<dbReference type="KEGG" id="pchm:VFPPC_02744"/>
<dbReference type="GeneID" id="28846338"/>
<evidence type="ECO:0000313" key="2">
    <source>
        <dbReference type="Proteomes" id="UP000078397"/>
    </source>
</evidence>
<name>A0A179FYH3_METCM</name>
<protein>
    <recommendedName>
        <fullName evidence="3">Helicase ATP-binding domain-containing protein</fullName>
    </recommendedName>
</protein>
<reference evidence="1 2" key="1">
    <citation type="journal article" date="2016" name="PLoS Pathog.">
        <title>Biosynthesis of antibiotic leucinostatins in bio-control fungus Purpureocillium lilacinum and their inhibition on phytophthora revealed by genome mining.</title>
        <authorList>
            <person name="Wang G."/>
            <person name="Liu Z."/>
            <person name="Lin R."/>
            <person name="Li E."/>
            <person name="Mao Z."/>
            <person name="Ling J."/>
            <person name="Yang Y."/>
            <person name="Yin W.B."/>
            <person name="Xie B."/>
        </authorList>
    </citation>
    <scope>NUCLEOTIDE SEQUENCE [LARGE SCALE GENOMIC DNA]</scope>
    <source>
        <strain evidence="1">170</strain>
    </source>
</reference>
<dbReference type="AlphaFoldDB" id="A0A179FYH3"/>
<gene>
    <name evidence="1" type="ORF">VFPPC_02744</name>
</gene>
<comment type="caution">
    <text evidence="1">The sequence shown here is derived from an EMBL/GenBank/DDBJ whole genome shotgun (WGS) entry which is preliminary data.</text>
</comment>
<evidence type="ECO:0000313" key="1">
    <source>
        <dbReference type="EMBL" id="OAQ70240.1"/>
    </source>
</evidence>
<proteinExistence type="predicted"/>
<accession>A0A179FYH3</accession>
<sequence length="436" mass="49530">MSNIEKSTSRQNSPKVRIYGLEIPEDYRGLSSQAPTTRYQLVGSGKTFIAGALVLLSYRDKSQTPQGQRFAPTLLLAPNSTLLGHYYDLKEAFPELKFFLYYGSRTFARGHNIPEDRHIDSAAIDGAYSNIDNSSDHGTTRDEEDFNSFPMELPFGADTFDYCKVTRTKDYVRDDFLRKEWIEELLPGTYEPEERSGNLIDRELVAIDPDRHYFSRVIIDEAHQNKSLGGSVDQFLRTINHGAVHLMSATLLSSNATDIADAVRSFWRLSSIPPISSYLHRLGSLTGLYHESYDPYKSFTIPETSEETKALFEPRTYSENAIELPHAIQKIRRIYEADSSQRPWILSPELFHNILEEWKASNCRVSMGAAVVRSIIHQVQRRRTMQTPLILPDGRESRIEHDVCLPIIDTEEVTFDKADANSITLLGQGLAKRGDL</sequence>
<dbReference type="OrthoDB" id="4986691at2759"/>
<keyword evidence="2" id="KW-1185">Reference proteome</keyword>
<evidence type="ECO:0008006" key="3">
    <source>
        <dbReference type="Google" id="ProtNLM"/>
    </source>
</evidence>
<organism evidence="1 2">
    <name type="scientific">Pochonia chlamydosporia 170</name>
    <dbReference type="NCBI Taxonomy" id="1380566"/>
    <lineage>
        <taxon>Eukaryota</taxon>
        <taxon>Fungi</taxon>
        <taxon>Dikarya</taxon>
        <taxon>Ascomycota</taxon>
        <taxon>Pezizomycotina</taxon>
        <taxon>Sordariomycetes</taxon>
        <taxon>Hypocreomycetidae</taxon>
        <taxon>Hypocreales</taxon>
        <taxon>Clavicipitaceae</taxon>
        <taxon>Pochonia</taxon>
    </lineage>
</organism>
<dbReference type="SUPFAM" id="SSF52540">
    <property type="entry name" value="P-loop containing nucleoside triphosphate hydrolases"/>
    <property type="match status" value="1"/>
</dbReference>
<dbReference type="RefSeq" id="XP_018146777.1">
    <property type="nucleotide sequence ID" value="XM_018282344.1"/>
</dbReference>
<dbReference type="EMBL" id="LSBJ02000002">
    <property type="protein sequence ID" value="OAQ70240.1"/>
    <property type="molecule type" value="Genomic_DNA"/>
</dbReference>